<evidence type="ECO:0008006" key="9">
    <source>
        <dbReference type="Google" id="ProtNLM"/>
    </source>
</evidence>
<feature type="domain" description="DUF1588" evidence="4">
    <location>
        <begin position="674"/>
        <end position="769"/>
    </location>
</feature>
<evidence type="ECO:0000259" key="5">
    <source>
        <dbReference type="Pfam" id="PF07631"/>
    </source>
</evidence>
<dbReference type="AlphaFoldDB" id="A0A517T630"/>
<evidence type="ECO:0000259" key="6">
    <source>
        <dbReference type="Pfam" id="PF07637"/>
    </source>
</evidence>
<evidence type="ECO:0000313" key="8">
    <source>
        <dbReference type="Proteomes" id="UP000319976"/>
    </source>
</evidence>
<dbReference type="RefSeq" id="WP_145260471.1">
    <property type="nucleotide sequence ID" value="NZ_CP036316.1"/>
</dbReference>
<feature type="signal peptide" evidence="1">
    <location>
        <begin position="1"/>
        <end position="22"/>
    </location>
</feature>
<dbReference type="Pfam" id="PF07627">
    <property type="entry name" value="PSCyt3"/>
    <property type="match status" value="1"/>
</dbReference>
<dbReference type="InterPro" id="IPR013042">
    <property type="entry name" value="DUF1592"/>
</dbReference>
<dbReference type="Pfam" id="PF07624">
    <property type="entry name" value="PSD2"/>
    <property type="match status" value="1"/>
</dbReference>
<keyword evidence="8" id="KW-1185">Reference proteome</keyword>
<gene>
    <name evidence="7" type="ORF">V22_10670</name>
</gene>
<dbReference type="Pfam" id="PF07631">
    <property type="entry name" value="PSD4"/>
    <property type="match status" value="1"/>
</dbReference>
<accession>A0A517T630</accession>
<feature type="domain" description="DUF1592" evidence="5">
    <location>
        <begin position="505"/>
        <end position="632"/>
    </location>
</feature>
<dbReference type="Pfam" id="PF07637">
    <property type="entry name" value="PSD5"/>
    <property type="match status" value="1"/>
</dbReference>
<feature type="domain" description="DUF1587" evidence="3">
    <location>
        <begin position="120"/>
        <end position="185"/>
    </location>
</feature>
<dbReference type="Pfam" id="PF07626">
    <property type="entry name" value="PSD3"/>
    <property type="match status" value="1"/>
</dbReference>
<dbReference type="InterPro" id="IPR013039">
    <property type="entry name" value="DUF1588"/>
</dbReference>
<dbReference type="OrthoDB" id="175242at2"/>
<name>A0A517T630_9PLAN</name>
<dbReference type="InterPro" id="IPR011478">
    <property type="entry name" value="DUF1585"/>
</dbReference>
<feature type="domain" description="DUF1585" evidence="2">
    <location>
        <begin position="790"/>
        <end position="856"/>
    </location>
</feature>
<dbReference type="InterPro" id="IPR013043">
    <property type="entry name" value="DUF1595"/>
</dbReference>
<dbReference type="InterPro" id="IPR013036">
    <property type="entry name" value="DUF1587"/>
</dbReference>
<feature type="chain" id="PRO_5022074681" description="Planctomycete cytochrome C" evidence="1">
    <location>
        <begin position="23"/>
        <end position="863"/>
    </location>
</feature>
<feature type="domain" description="DUF1595" evidence="6">
    <location>
        <begin position="440"/>
        <end position="500"/>
    </location>
</feature>
<sequence precursor="true">MFPIYKILLVAACLLVAGVSYADNVVANDLQTLITSNCLDCHDNLGRAGDLSLEELGGEIDAGNASSWANVLEYVERGFMPPLDAEQPPHELREAAIIELEKKLVSYYAGQPTDLSTVLRRLNRTEYRNTIEDLLKLKLGSDPTTDFPGEKLAHGFATNGETLVTSSFLFRQYLNAADDIINRAVHFEEKPEVRSWDMDAPFDRTTGQEVSQAIGYFKKQNSPQPYQDICQRIGAGGAPYRNYHPLDDLSGGVPISGWYRVRIEAEGKFRHSLRQDLFKRFPSKWNEEEPIRLSLFTGDLYGIDLDNKEGVKFTKTHEQASQKHFATWDLPDDERVQLECKVWLEKGQFLRLGFPNGPTNSNYRMNTYFNDFAEETLSSEEFAEFEGQKKKYGGWFGFVRFESPRVRLHDIQVEGPINDVWPPESHRVIFGESAYQSELAEEVLRQFAERAWRRPVHAYEVAAILELVRTSEANGLTAKEAICEGLKAVLCSPDFLYLEERGNELTGHEVASRLSYFFWSTMPDEQLLARADSGELLTSAGRRAEADRLLNDPRSTQFVDEFLDGWLQLNKLGSMAPDPHRFRVYYDNHLEEAMRTETRLFFHHLLATNGSISNFLDSDYTFTNENLAEFYGFDFPEITSSSGSELDTRLLRQDGLGDSPTTMFRKVNITDRRRGGLLGQAAVLTLTANGVDTSPVIRGVWLLENILGTPPPPPPANVPAIEPDIRGAKTIREQLQKHRESEACSSCHSYIDPPGFALETFDAIGNWRGHYKMANSSPEIDSAGEFGLKPFADVVGFKELLVQRQDSFARCMVEKLLIFALGRELEITDRPHIRKILDDNASSNYRLRDLVLSVAECELMQQK</sequence>
<dbReference type="EMBL" id="CP036316">
    <property type="protein sequence ID" value="QDT63842.1"/>
    <property type="molecule type" value="Genomic_DNA"/>
</dbReference>
<evidence type="ECO:0000256" key="1">
    <source>
        <dbReference type="SAM" id="SignalP"/>
    </source>
</evidence>
<reference evidence="7 8" key="1">
    <citation type="submission" date="2019-02" db="EMBL/GenBank/DDBJ databases">
        <title>Deep-cultivation of Planctomycetes and their phenomic and genomic characterization uncovers novel biology.</title>
        <authorList>
            <person name="Wiegand S."/>
            <person name="Jogler M."/>
            <person name="Boedeker C."/>
            <person name="Pinto D."/>
            <person name="Vollmers J."/>
            <person name="Rivas-Marin E."/>
            <person name="Kohn T."/>
            <person name="Peeters S.H."/>
            <person name="Heuer A."/>
            <person name="Rast P."/>
            <person name="Oberbeckmann S."/>
            <person name="Bunk B."/>
            <person name="Jeske O."/>
            <person name="Meyerdierks A."/>
            <person name="Storesund J.E."/>
            <person name="Kallscheuer N."/>
            <person name="Luecker S."/>
            <person name="Lage O.M."/>
            <person name="Pohl T."/>
            <person name="Merkel B.J."/>
            <person name="Hornburger P."/>
            <person name="Mueller R.-W."/>
            <person name="Bruemmer F."/>
            <person name="Labrenz M."/>
            <person name="Spormann A.M."/>
            <person name="Op den Camp H."/>
            <person name="Overmann J."/>
            <person name="Amann R."/>
            <person name="Jetten M.S.M."/>
            <person name="Mascher T."/>
            <person name="Medema M.H."/>
            <person name="Devos D.P."/>
            <person name="Kaster A.-K."/>
            <person name="Ovreas L."/>
            <person name="Rohde M."/>
            <person name="Galperin M.Y."/>
            <person name="Jogler C."/>
        </authorList>
    </citation>
    <scope>NUCLEOTIDE SEQUENCE [LARGE SCALE GENOMIC DNA]</scope>
    <source>
        <strain evidence="7 8">V22</strain>
    </source>
</reference>
<protein>
    <recommendedName>
        <fullName evidence="9">Planctomycete cytochrome C</fullName>
    </recommendedName>
</protein>
<keyword evidence="1" id="KW-0732">Signal</keyword>
<organism evidence="7 8">
    <name type="scientific">Calycomorphotria hydatis</name>
    <dbReference type="NCBI Taxonomy" id="2528027"/>
    <lineage>
        <taxon>Bacteria</taxon>
        <taxon>Pseudomonadati</taxon>
        <taxon>Planctomycetota</taxon>
        <taxon>Planctomycetia</taxon>
        <taxon>Planctomycetales</taxon>
        <taxon>Planctomycetaceae</taxon>
        <taxon>Calycomorphotria</taxon>
    </lineage>
</organism>
<evidence type="ECO:0000259" key="2">
    <source>
        <dbReference type="Pfam" id="PF07624"/>
    </source>
</evidence>
<dbReference type="Proteomes" id="UP000319976">
    <property type="component" value="Chromosome"/>
</dbReference>
<evidence type="ECO:0000259" key="4">
    <source>
        <dbReference type="Pfam" id="PF07627"/>
    </source>
</evidence>
<evidence type="ECO:0000313" key="7">
    <source>
        <dbReference type="EMBL" id="QDT63842.1"/>
    </source>
</evidence>
<evidence type="ECO:0000259" key="3">
    <source>
        <dbReference type="Pfam" id="PF07626"/>
    </source>
</evidence>
<dbReference type="KEGG" id="chya:V22_10670"/>
<proteinExistence type="predicted"/>